<feature type="transmembrane region" description="Helical" evidence="1">
    <location>
        <begin position="205"/>
        <end position="226"/>
    </location>
</feature>
<feature type="transmembrane region" description="Helical" evidence="1">
    <location>
        <begin position="233"/>
        <end position="253"/>
    </location>
</feature>
<dbReference type="EMBL" id="MVHP01000001">
    <property type="protein sequence ID" value="ORA69176.1"/>
    <property type="molecule type" value="Genomic_DNA"/>
</dbReference>
<dbReference type="Proteomes" id="UP000192772">
    <property type="component" value="Unassembled WGS sequence"/>
</dbReference>
<accession>A0A1X0D9S3</accession>
<organism evidence="2 3">
    <name type="scientific">Mycolicibacterium elephantis</name>
    <dbReference type="NCBI Taxonomy" id="81858"/>
    <lineage>
        <taxon>Bacteria</taxon>
        <taxon>Bacillati</taxon>
        <taxon>Actinomycetota</taxon>
        <taxon>Actinomycetes</taxon>
        <taxon>Mycobacteriales</taxon>
        <taxon>Mycobacteriaceae</taxon>
        <taxon>Mycolicibacterium</taxon>
    </lineage>
</organism>
<feature type="transmembrane region" description="Helical" evidence="1">
    <location>
        <begin position="259"/>
        <end position="282"/>
    </location>
</feature>
<reference evidence="2 3" key="1">
    <citation type="submission" date="2017-02" db="EMBL/GenBank/DDBJ databases">
        <title>The new phylogeny of genus Mycobacterium.</title>
        <authorList>
            <person name="Tortoli E."/>
            <person name="Trovato A."/>
            <person name="Cirillo D.M."/>
        </authorList>
    </citation>
    <scope>NUCLEOTIDE SEQUENCE [LARGE SCALE GENOMIC DNA]</scope>
    <source>
        <strain evidence="2 3">FI-09383</strain>
    </source>
</reference>
<name>A0A1A0R1H9_9MYCO</name>
<keyword evidence="1" id="KW-0812">Transmembrane</keyword>
<evidence type="ECO:0000256" key="1">
    <source>
        <dbReference type="SAM" id="Phobius"/>
    </source>
</evidence>
<dbReference type="NCBIfam" id="NF038012">
    <property type="entry name" value="DMT_1"/>
    <property type="match status" value="1"/>
</dbReference>
<sequence>MIVATVLGLAAAFLFALSAFLQQRAARRATGGDTSIVMQARGLRRLARRLPRSRTWLRGWLTNLCGWVTQAAALKLGSVAAVQPLMSAQLLFAVGLASAEQRRWPRWQDWASALTVCLGLVLLLTTEGRPPLGGSARREYVLLATACAAGLIVLLVAIGRLSAPWVTSMLLGVAAGVCHAMNAVFIKMTIEDLTGRGVAATAVDWPGYALALSTLSGLVLGQLAFASGALPPAVAAINVTNPIVALAAGLLAFDAPVSTAPGALAALTASGVLIAAGVIGLAHSPTARAMYALPTRLSTDDVERATDSPAGQDGDRR</sequence>
<dbReference type="RefSeq" id="WP_064890053.1">
    <property type="nucleotide sequence ID" value="NZ_LZSM01000005.1"/>
</dbReference>
<dbReference type="PANTHER" id="PTHR40761:SF1">
    <property type="entry name" value="CONSERVED INTEGRAL MEMBRANE ALANINE VALINE AND LEUCINE RICH PROTEIN-RELATED"/>
    <property type="match status" value="1"/>
</dbReference>
<protein>
    <submittedName>
        <fullName evidence="2">Uncharacterized protein</fullName>
    </submittedName>
</protein>
<dbReference type="PANTHER" id="PTHR40761">
    <property type="entry name" value="CONSERVED INTEGRAL MEMBRANE ALANINE VALINE AND LEUCINE RICH PROTEIN-RELATED"/>
    <property type="match status" value="1"/>
</dbReference>
<dbReference type="SUPFAM" id="SSF103481">
    <property type="entry name" value="Multidrug resistance efflux transporter EmrE"/>
    <property type="match status" value="1"/>
</dbReference>
<gene>
    <name evidence="2" type="ORF">BST23_00475</name>
</gene>
<keyword evidence="1" id="KW-0472">Membrane</keyword>
<keyword evidence="1" id="KW-1133">Transmembrane helix</keyword>
<dbReference type="STRING" id="81858.BST23_00475"/>
<proteinExistence type="predicted"/>
<feature type="transmembrane region" description="Helical" evidence="1">
    <location>
        <begin position="165"/>
        <end position="185"/>
    </location>
</feature>
<comment type="caution">
    <text evidence="2">The sequence shown here is derived from an EMBL/GenBank/DDBJ whole genome shotgun (WGS) entry which is preliminary data.</text>
</comment>
<feature type="transmembrane region" description="Helical" evidence="1">
    <location>
        <begin position="140"/>
        <end position="158"/>
    </location>
</feature>
<accession>A0A1A0R1H9</accession>
<dbReference type="AlphaFoldDB" id="A0A1A0R1H9"/>
<dbReference type="InterPro" id="IPR037185">
    <property type="entry name" value="EmrE-like"/>
</dbReference>
<evidence type="ECO:0000313" key="3">
    <source>
        <dbReference type="Proteomes" id="UP000192772"/>
    </source>
</evidence>
<evidence type="ECO:0000313" key="2">
    <source>
        <dbReference type="EMBL" id="ORA69176.1"/>
    </source>
</evidence>